<feature type="chain" id="PRO_5020404489" description="Secreted protein" evidence="2">
    <location>
        <begin position="28"/>
        <end position="127"/>
    </location>
</feature>
<evidence type="ECO:0000313" key="3">
    <source>
        <dbReference type="EMBL" id="QBR91146.1"/>
    </source>
</evidence>
<sequence>MTMRRTMAAVVVGTMLVTLGSAAPAMAGDDEKIRRGGCSGSADWKLKVKPDDGRLEVEAEVDSNVSGQTWHWRLRHNGSVSARGTSTTSGPSGSFDVERRMSNLSGTDRFRLRATHGGQVCRGRISW</sequence>
<feature type="region of interest" description="Disordered" evidence="1">
    <location>
        <begin position="76"/>
        <end position="98"/>
    </location>
</feature>
<dbReference type="RefSeq" id="WP_135073459.1">
    <property type="nucleotide sequence ID" value="NZ_CP038267.1"/>
</dbReference>
<organism evidence="3 4">
    <name type="scientific">Nocardioides euryhalodurans</name>
    <dbReference type="NCBI Taxonomy" id="2518370"/>
    <lineage>
        <taxon>Bacteria</taxon>
        <taxon>Bacillati</taxon>
        <taxon>Actinomycetota</taxon>
        <taxon>Actinomycetes</taxon>
        <taxon>Propionibacteriales</taxon>
        <taxon>Nocardioidaceae</taxon>
        <taxon>Nocardioides</taxon>
    </lineage>
</organism>
<evidence type="ECO:0000256" key="2">
    <source>
        <dbReference type="SAM" id="SignalP"/>
    </source>
</evidence>
<keyword evidence="4" id="KW-1185">Reference proteome</keyword>
<reference evidence="3 4" key="1">
    <citation type="submission" date="2019-03" db="EMBL/GenBank/DDBJ databases">
        <title>Three New Species of Nocardioides, Nocardioides euryhalodurans sp. nov., Nocardioides seonyuensis sp. nov. and Nocardioides eburneoflavus sp. nov., Iolated from Soil.</title>
        <authorList>
            <person name="Roh S.G."/>
            <person name="Lee C."/>
            <person name="Kim M.-K."/>
            <person name="Kim S.B."/>
        </authorList>
    </citation>
    <scope>NUCLEOTIDE SEQUENCE [LARGE SCALE GENOMIC DNA]</scope>
    <source>
        <strain evidence="3 4">MMS17-SY117</strain>
    </source>
</reference>
<evidence type="ECO:0000256" key="1">
    <source>
        <dbReference type="SAM" id="MobiDB-lite"/>
    </source>
</evidence>
<dbReference type="Proteomes" id="UP000294894">
    <property type="component" value="Chromosome"/>
</dbReference>
<protein>
    <recommendedName>
        <fullName evidence="5">Secreted protein</fullName>
    </recommendedName>
</protein>
<feature type="compositionally biased region" description="Low complexity" evidence="1">
    <location>
        <begin position="84"/>
        <end position="94"/>
    </location>
</feature>
<feature type="signal peptide" evidence="2">
    <location>
        <begin position="1"/>
        <end position="27"/>
    </location>
</feature>
<gene>
    <name evidence="3" type="ORF">EXE57_01830</name>
</gene>
<dbReference type="OrthoDB" id="4870342at2"/>
<accession>A0A4P7GH40</accession>
<proteinExistence type="predicted"/>
<name>A0A4P7GH40_9ACTN</name>
<evidence type="ECO:0000313" key="4">
    <source>
        <dbReference type="Proteomes" id="UP000294894"/>
    </source>
</evidence>
<dbReference type="EMBL" id="CP038267">
    <property type="protein sequence ID" value="QBR91146.1"/>
    <property type="molecule type" value="Genomic_DNA"/>
</dbReference>
<keyword evidence="2" id="KW-0732">Signal</keyword>
<dbReference type="AlphaFoldDB" id="A0A4P7GH40"/>
<evidence type="ECO:0008006" key="5">
    <source>
        <dbReference type="Google" id="ProtNLM"/>
    </source>
</evidence>
<dbReference type="KEGG" id="noy:EXE57_01830"/>